<dbReference type="Pfam" id="PF00059">
    <property type="entry name" value="Lectin_C"/>
    <property type="match status" value="2"/>
</dbReference>
<dbReference type="InterPro" id="IPR001304">
    <property type="entry name" value="C-type_lectin-like"/>
</dbReference>
<dbReference type="AlphaFoldDB" id="A0A2G8KRX7"/>
<dbReference type="OrthoDB" id="6271941at2759"/>
<dbReference type="SUPFAM" id="SSF49854">
    <property type="entry name" value="Spermadhesin, CUB domain"/>
    <property type="match status" value="1"/>
</dbReference>
<keyword evidence="5" id="KW-0675">Receptor</keyword>
<keyword evidence="1" id="KW-1015">Disulfide bond</keyword>
<feature type="domain" description="CUB" evidence="3">
    <location>
        <begin position="152"/>
        <end position="260"/>
    </location>
</feature>
<dbReference type="SMART" id="SM00034">
    <property type="entry name" value="CLECT"/>
    <property type="match status" value="2"/>
</dbReference>
<evidence type="ECO:0000259" key="4">
    <source>
        <dbReference type="PROSITE" id="PS50041"/>
    </source>
</evidence>
<accession>A0A2G8KRX7</accession>
<dbReference type="InterPro" id="IPR018378">
    <property type="entry name" value="C-type_lectin_CS"/>
</dbReference>
<dbReference type="PANTHER" id="PTHR22803">
    <property type="entry name" value="MANNOSE, PHOSPHOLIPASE, LECTIN RECEPTOR RELATED"/>
    <property type="match status" value="1"/>
</dbReference>
<dbReference type="EMBL" id="MRZV01000405">
    <property type="protein sequence ID" value="PIK50763.1"/>
    <property type="molecule type" value="Genomic_DNA"/>
</dbReference>
<feature type="domain" description="C-type lectin" evidence="4">
    <location>
        <begin position="446"/>
        <end position="569"/>
    </location>
</feature>
<dbReference type="PROSITE" id="PS01180">
    <property type="entry name" value="CUB"/>
    <property type="match status" value="1"/>
</dbReference>
<dbReference type="InterPro" id="IPR035914">
    <property type="entry name" value="Sperma_CUB_dom_sf"/>
</dbReference>
<feature type="domain" description="C-type lectin" evidence="4">
    <location>
        <begin position="298"/>
        <end position="407"/>
    </location>
</feature>
<sequence length="570" mass="65276">MGKQFYREEANRLLGNPQHYKLLDSDPTQEITQNVKRVIQKIVSNGSIDRKLGQNLLENDPKPGRFYFLPKIHKEGNPGRPIISVTLDVSSLYTNIPNEEGISACTKAFKPKRGKTPTKKELAELMQLILTNNNLVFGNKHYLQIHGTAMDCFAYISSDDAEISPTTSYVDYERHSHCYYYVTKSVGHVVMVDLLEYEWEYHSSCLYDSIEVLNDTEIWSSVCGYSIPRQIQTTGFIYGFVINSDGVISRSGPVANVTTIPDSVFDSTELPTYANYATDINGFIDVEDNTCPHEWHYFDQSCYFIKTSAGEFSDAERYCGSHGGQLVSIHSDKEQRFIYSLLTSDVQSYYIGMRLYIDKDGYDGWENTDSTAINYTNWYPGMPDGGKHEDCVEIYYYHEGKWNDVSCRSSLNGAVCKADIDTVLSTHTVPQSVPTMTHCKDGWISYNSDNYYCFMENEKIWSAASRACERIGGHLLQVNSSYENEFIWTTMESIDAEFVWLGITDQADEGVWVTDDMRTPPEYTNWDSWEPNNLHNEDCAVMFLHWTGNLRRGAWYDNPCCHEFPFICEK</sequence>
<gene>
    <name evidence="5" type="ORF">BSL78_12349</name>
</gene>
<dbReference type="InterPro" id="IPR050111">
    <property type="entry name" value="C-type_lectin/snaclec_domain"/>
</dbReference>
<comment type="caution">
    <text evidence="5">The sequence shown here is derived from an EMBL/GenBank/DDBJ whole genome shotgun (WGS) entry which is preliminary data.</text>
</comment>
<dbReference type="Gene3D" id="3.10.100.10">
    <property type="entry name" value="Mannose-Binding Protein A, subunit A"/>
    <property type="match status" value="2"/>
</dbReference>
<dbReference type="InterPro" id="IPR016187">
    <property type="entry name" value="CTDL_fold"/>
</dbReference>
<name>A0A2G8KRX7_STIJA</name>
<protein>
    <submittedName>
        <fullName evidence="5">Putative macrophage mannose receptor 1-like</fullName>
    </submittedName>
</protein>
<evidence type="ECO:0000313" key="6">
    <source>
        <dbReference type="Proteomes" id="UP000230750"/>
    </source>
</evidence>
<dbReference type="InterPro" id="IPR016186">
    <property type="entry name" value="C-type_lectin-like/link_sf"/>
</dbReference>
<proteinExistence type="predicted"/>
<evidence type="ECO:0000313" key="5">
    <source>
        <dbReference type="EMBL" id="PIK50763.1"/>
    </source>
</evidence>
<dbReference type="STRING" id="307972.A0A2G8KRX7"/>
<organism evidence="5 6">
    <name type="scientific">Stichopus japonicus</name>
    <name type="common">Sea cucumber</name>
    <dbReference type="NCBI Taxonomy" id="307972"/>
    <lineage>
        <taxon>Eukaryota</taxon>
        <taxon>Metazoa</taxon>
        <taxon>Echinodermata</taxon>
        <taxon>Eleutherozoa</taxon>
        <taxon>Echinozoa</taxon>
        <taxon>Holothuroidea</taxon>
        <taxon>Aspidochirotacea</taxon>
        <taxon>Aspidochirotida</taxon>
        <taxon>Stichopodidae</taxon>
        <taxon>Apostichopus</taxon>
    </lineage>
</organism>
<dbReference type="Proteomes" id="UP000230750">
    <property type="component" value="Unassembled WGS sequence"/>
</dbReference>
<reference evidence="5 6" key="1">
    <citation type="journal article" date="2017" name="PLoS Biol.">
        <title>The sea cucumber genome provides insights into morphological evolution and visceral regeneration.</title>
        <authorList>
            <person name="Zhang X."/>
            <person name="Sun L."/>
            <person name="Yuan J."/>
            <person name="Sun Y."/>
            <person name="Gao Y."/>
            <person name="Zhang L."/>
            <person name="Li S."/>
            <person name="Dai H."/>
            <person name="Hamel J.F."/>
            <person name="Liu C."/>
            <person name="Yu Y."/>
            <person name="Liu S."/>
            <person name="Lin W."/>
            <person name="Guo K."/>
            <person name="Jin S."/>
            <person name="Xu P."/>
            <person name="Storey K.B."/>
            <person name="Huan P."/>
            <person name="Zhang T."/>
            <person name="Zhou Y."/>
            <person name="Zhang J."/>
            <person name="Lin C."/>
            <person name="Li X."/>
            <person name="Xing L."/>
            <person name="Huo D."/>
            <person name="Sun M."/>
            <person name="Wang L."/>
            <person name="Mercier A."/>
            <person name="Li F."/>
            <person name="Yang H."/>
            <person name="Xiang J."/>
        </authorList>
    </citation>
    <scope>NUCLEOTIDE SEQUENCE [LARGE SCALE GENOMIC DNA]</scope>
    <source>
        <strain evidence="5">Shaxun</strain>
        <tissue evidence="5">Muscle</tissue>
    </source>
</reference>
<comment type="caution">
    <text evidence="2">Lacks conserved residue(s) required for the propagation of feature annotation.</text>
</comment>
<dbReference type="CDD" id="cd00037">
    <property type="entry name" value="CLECT"/>
    <property type="match status" value="2"/>
</dbReference>
<dbReference type="PROSITE" id="PS00615">
    <property type="entry name" value="C_TYPE_LECTIN_1"/>
    <property type="match status" value="1"/>
</dbReference>
<dbReference type="PROSITE" id="PS50041">
    <property type="entry name" value="C_TYPE_LECTIN_2"/>
    <property type="match status" value="2"/>
</dbReference>
<dbReference type="Gene3D" id="2.60.120.290">
    <property type="entry name" value="Spermadhesin, CUB domain"/>
    <property type="match status" value="1"/>
</dbReference>
<evidence type="ECO:0000259" key="3">
    <source>
        <dbReference type="PROSITE" id="PS01180"/>
    </source>
</evidence>
<keyword evidence="6" id="KW-1185">Reference proteome</keyword>
<evidence type="ECO:0000256" key="2">
    <source>
        <dbReference type="PROSITE-ProRule" id="PRU00059"/>
    </source>
</evidence>
<dbReference type="InterPro" id="IPR000859">
    <property type="entry name" value="CUB_dom"/>
</dbReference>
<evidence type="ECO:0000256" key="1">
    <source>
        <dbReference type="ARBA" id="ARBA00023157"/>
    </source>
</evidence>
<dbReference type="Pfam" id="PF00431">
    <property type="entry name" value="CUB"/>
    <property type="match status" value="1"/>
</dbReference>
<dbReference type="SUPFAM" id="SSF56436">
    <property type="entry name" value="C-type lectin-like"/>
    <property type="match status" value="2"/>
</dbReference>